<evidence type="ECO:0008006" key="2">
    <source>
        <dbReference type="Google" id="ProtNLM"/>
    </source>
</evidence>
<dbReference type="InterPro" id="IPR013325">
    <property type="entry name" value="RNA_pol_sigma_r2"/>
</dbReference>
<gene>
    <name evidence="1" type="ORF">LCGC14_1363560</name>
</gene>
<name>A0A0F9MMJ7_9ZZZZ</name>
<dbReference type="GO" id="GO:0003700">
    <property type="term" value="F:DNA-binding transcription factor activity"/>
    <property type="evidence" value="ECO:0007669"/>
    <property type="project" value="InterPro"/>
</dbReference>
<dbReference type="GO" id="GO:0006352">
    <property type="term" value="P:DNA-templated transcription initiation"/>
    <property type="evidence" value="ECO:0007669"/>
    <property type="project" value="InterPro"/>
</dbReference>
<proteinExistence type="predicted"/>
<sequence>MAKKKLVEIKNLDYIELVKIAKIKIKKKKELANKAYNEIEERIKPKIMYIVRQFHIPGCNIDDICQEALYALRFKAIPDYDKDKGNYGPYPFDNFAILCIRRHLSTLLKSSFQNKKKALNTSLSIDKNRNDNSIDMLFLSDILTDTNDTIADLLQSKEYYSNLFNTLFKKLSKFEKKVFVLYIKKYS</sequence>
<dbReference type="EMBL" id="LAZR01008545">
    <property type="protein sequence ID" value="KKM78085.1"/>
    <property type="molecule type" value="Genomic_DNA"/>
</dbReference>
<reference evidence="1" key="1">
    <citation type="journal article" date="2015" name="Nature">
        <title>Complex archaea that bridge the gap between prokaryotes and eukaryotes.</title>
        <authorList>
            <person name="Spang A."/>
            <person name="Saw J.H."/>
            <person name="Jorgensen S.L."/>
            <person name="Zaremba-Niedzwiedzka K."/>
            <person name="Martijn J."/>
            <person name="Lind A.E."/>
            <person name="van Eijk R."/>
            <person name="Schleper C."/>
            <person name="Guy L."/>
            <person name="Ettema T.J."/>
        </authorList>
    </citation>
    <scope>NUCLEOTIDE SEQUENCE</scope>
</reference>
<dbReference type="Gene3D" id="1.10.1740.10">
    <property type="match status" value="1"/>
</dbReference>
<dbReference type="SUPFAM" id="SSF88946">
    <property type="entry name" value="Sigma2 domain of RNA polymerase sigma factors"/>
    <property type="match status" value="1"/>
</dbReference>
<dbReference type="AlphaFoldDB" id="A0A0F9MMJ7"/>
<organism evidence="1">
    <name type="scientific">marine sediment metagenome</name>
    <dbReference type="NCBI Taxonomy" id="412755"/>
    <lineage>
        <taxon>unclassified sequences</taxon>
        <taxon>metagenomes</taxon>
        <taxon>ecological metagenomes</taxon>
    </lineage>
</organism>
<comment type="caution">
    <text evidence="1">The sequence shown here is derived from an EMBL/GenBank/DDBJ whole genome shotgun (WGS) entry which is preliminary data.</text>
</comment>
<evidence type="ECO:0000313" key="1">
    <source>
        <dbReference type="EMBL" id="KKM78085.1"/>
    </source>
</evidence>
<protein>
    <recommendedName>
        <fullName evidence="2">RNA polymerase sigma-70 region 2 domain-containing protein</fullName>
    </recommendedName>
</protein>
<accession>A0A0F9MMJ7</accession>